<comment type="caution">
    <text evidence="7">Lacks conserved residue(s) required for the propagation of feature annotation.</text>
</comment>
<proteinExistence type="inferred from homology"/>
<comment type="cofactor">
    <cofactor evidence="7">
        <name>Mg(2+)</name>
        <dbReference type="ChEBI" id="CHEBI:18420"/>
    </cofactor>
    <text evidence="7">Binds 1 Mg(2+) ion per subunit.</text>
</comment>
<dbReference type="EMBL" id="BSVB01000001">
    <property type="protein sequence ID" value="GMA93849.1"/>
    <property type="molecule type" value="Genomic_DNA"/>
</dbReference>
<sequence>MTTFVLATHNAGKLAELRRILGDRLGPHELVGYDGPAPVEDGDTFEANALIKARAAAAFTGLPALADDSGIAVDALGGAPGIFSARYSQLAGGEKSDAANNAHLLASLEGVSDRTARFVCVAALADGGFEHLERGEWPGRVLTAPVGENGHGYDPVFAGEGEQRSSAQMTMAEKNAVSHRARAFGQLVEFLRRRYG</sequence>
<dbReference type="NCBIfam" id="TIGR00042">
    <property type="entry name" value="RdgB/HAM1 family non-canonical purine NTP pyrophosphatase"/>
    <property type="match status" value="1"/>
</dbReference>
<keyword evidence="5 7" id="KW-0460">Magnesium</keyword>
<name>A0ABQ6K332_9MICO</name>
<dbReference type="Pfam" id="PF01725">
    <property type="entry name" value="Ham1p_like"/>
    <property type="match status" value="1"/>
</dbReference>
<keyword evidence="10" id="KW-1185">Reference proteome</keyword>
<dbReference type="InterPro" id="IPR002637">
    <property type="entry name" value="RdgB/HAM1"/>
</dbReference>
<comment type="similarity">
    <text evidence="1 7 8">Belongs to the HAM1 NTPase family.</text>
</comment>
<feature type="binding site" evidence="7">
    <location>
        <begin position="8"/>
        <end position="13"/>
    </location>
    <ligand>
        <name>substrate</name>
    </ligand>
</feature>
<dbReference type="CDD" id="cd00515">
    <property type="entry name" value="HAM1"/>
    <property type="match status" value="1"/>
</dbReference>
<accession>A0ABQ6K332</accession>
<comment type="caution">
    <text evidence="9">The sequence shown here is derived from an EMBL/GenBank/DDBJ whole genome shotgun (WGS) entry which is preliminary data.</text>
</comment>
<dbReference type="HAMAP" id="MF_01405">
    <property type="entry name" value="Non_canon_purine_NTPase"/>
    <property type="match status" value="1"/>
</dbReference>
<evidence type="ECO:0000256" key="4">
    <source>
        <dbReference type="ARBA" id="ARBA00022801"/>
    </source>
</evidence>
<keyword evidence="6 7" id="KW-0546">Nucleotide metabolism</keyword>
<dbReference type="RefSeq" id="WP_284252840.1">
    <property type="nucleotide sequence ID" value="NZ_BAAAQO010000003.1"/>
</dbReference>
<dbReference type="InterPro" id="IPR029001">
    <property type="entry name" value="ITPase-like_fam"/>
</dbReference>
<evidence type="ECO:0000256" key="1">
    <source>
        <dbReference type="ARBA" id="ARBA00008023"/>
    </source>
</evidence>
<evidence type="ECO:0000256" key="6">
    <source>
        <dbReference type="ARBA" id="ARBA00023080"/>
    </source>
</evidence>
<comment type="subunit">
    <text evidence="7">Homodimer.</text>
</comment>
<evidence type="ECO:0000256" key="5">
    <source>
        <dbReference type="ARBA" id="ARBA00022842"/>
    </source>
</evidence>
<dbReference type="SUPFAM" id="SSF52972">
    <property type="entry name" value="ITPase-like"/>
    <property type="match status" value="1"/>
</dbReference>
<feature type="binding site" evidence="7">
    <location>
        <begin position="151"/>
        <end position="154"/>
    </location>
    <ligand>
        <name>substrate</name>
    </ligand>
</feature>
<keyword evidence="2 7" id="KW-0479">Metal-binding</keyword>
<comment type="function">
    <text evidence="7">Pyrophosphatase that catalyzes the hydrolysis of nucleoside triphosphates to their monophosphate derivatives, with a high preference for the non-canonical purine nucleotides XTP (xanthosine triphosphate), dITP (deoxyinosine triphosphate) and ITP. Seems to function as a house-cleaning enzyme that removes non-canonical purine nucleotides from the nucleotide pool, thus preventing their incorporation into DNA/RNA and avoiding chromosomal lesions.</text>
</comment>
<keyword evidence="4 7" id="KW-0378">Hydrolase</keyword>
<gene>
    <name evidence="9" type="ORF">GCM10025881_06730</name>
</gene>
<dbReference type="Gene3D" id="3.90.950.10">
    <property type="match status" value="1"/>
</dbReference>
<dbReference type="EC" id="3.6.1.66" evidence="7"/>
<organism evidence="9 10">
    <name type="scientific">Pseudolysinimonas kribbensis</name>
    <dbReference type="NCBI Taxonomy" id="433641"/>
    <lineage>
        <taxon>Bacteria</taxon>
        <taxon>Bacillati</taxon>
        <taxon>Actinomycetota</taxon>
        <taxon>Actinomycetes</taxon>
        <taxon>Micrococcales</taxon>
        <taxon>Microbacteriaceae</taxon>
        <taxon>Pseudolysinimonas</taxon>
    </lineage>
</organism>
<feature type="binding site" evidence="7">
    <location>
        <position position="68"/>
    </location>
    <ligand>
        <name>Mg(2+)</name>
        <dbReference type="ChEBI" id="CHEBI:18420"/>
    </ligand>
</feature>
<keyword evidence="3 7" id="KW-0547">Nucleotide-binding</keyword>
<comment type="catalytic activity">
    <reaction evidence="7">
        <text>XTP + H2O = XMP + diphosphate + H(+)</text>
        <dbReference type="Rhea" id="RHEA:28610"/>
        <dbReference type="ChEBI" id="CHEBI:15377"/>
        <dbReference type="ChEBI" id="CHEBI:15378"/>
        <dbReference type="ChEBI" id="CHEBI:33019"/>
        <dbReference type="ChEBI" id="CHEBI:57464"/>
        <dbReference type="ChEBI" id="CHEBI:61314"/>
        <dbReference type="EC" id="3.6.1.66"/>
    </reaction>
</comment>
<dbReference type="Proteomes" id="UP001157034">
    <property type="component" value="Unassembled WGS sequence"/>
</dbReference>
<comment type="catalytic activity">
    <reaction evidence="7">
        <text>ITP + H2O = IMP + diphosphate + H(+)</text>
        <dbReference type="Rhea" id="RHEA:29399"/>
        <dbReference type="ChEBI" id="CHEBI:15377"/>
        <dbReference type="ChEBI" id="CHEBI:15378"/>
        <dbReference type="ChEBI" id="CHEBI:33019"/>
        <dbReference type="ChEBI" id="CHEBI:58053"/>
        <dbReference type="ChEBI" id="CHEBI:61402"/>
        <dbReference type="EC" id="3.6.1.66"/>
    </reaction>
</comment>
<evidence type="ECO:0000256" key="8">
    <source>
        <dbReference type="RuleBase" id="RU003781"/>
    </source>
</evidence>
<feature type="active site" description="Proton acceptor" evidence="7">
    <location>
        <position position="68"/>
    </location>
</feature>
<evidence type="ECO:0000256" key="3">
    <source>
        <dbReference type="ARBA" id="ARBA00022741"/>
    </source>
</evidence>
<evidence type="ECO:0000313" key="10">
    <source>
        <dbReference type="Proteomes" id="UP001157034"/>
    </source>
</evidence>
<dbReference type="PANTHER" id="PTHR11067">
    <property type="entry name" value="INOSINE TRIPHOSPHATE PYROPHOSPHATASE/HAM1 PROTEIN"/>
    <property type="match status" value="1"/>
</dbReference>
<reference evidence="10" key="1">
    <citation type="journal article" date="2019" name="Int. J. Syst. Evol. Microbiol.">
        <title>The Global Catalogue of Microorganisms (GCM) 10K type strain sequencing project: providing services to taxonomists for standard genome sequencing and annotation.</title>
        <authorList>
            <consortium name="The Broad Institute Genomics Platform"/>
            <consortium name="The Broad Institute Genome Sequencing Center for Infectious Disease"/>
            <person name="Wu L."/>
            <person name="Ma J."/>
        </authorList>
    </citation>
    <scope>NUCLEOTIDE SEQUENCE [LARGE SCALE GENOMIC DNA]</scope>
    <source>
        <strain evidence="10">NBRC 108894</strain>
    </source>
</reference>
<feature type="binding site" evidence="7">
    <location>
        <position position="174"/>
    </location>
    <ligand>
        <name>substrate</name>
    </ligand>
</feature>
<comment type="catalytic activity">
    <reaction evidence="7">
        <text>dITP + H2O = dIMP + diphosphate + H(+)</text>
        <dbReference type="Rhea" id="RHEA:28342"/>
        <dbReference type="ChEBI" id="CHEBI:15377"/>
        <dbReference type="ChEBI" id="CHEBI:15378"/>
        <dbReference type="ChEBI" id="CHEBI:33019"/>
        <dbReference type="ChEBI" id="CHEBI:61194"/>
        <dbReference type="ChEBI" id="CHEBI:61382"/>
        <dbReference type="EC" id="3.6.1.66"/>
    </reaction>
</comment>
<protein>
    <recommendedName>
        <fullName evidence="7">dITP/XTP pyrophosphatase</fullName>
        <ecNumber evidence="7">3.6.1.66</ecNumber>
    </recommendedName>
    <alternativeName>
        <fullName evidence="7">Non-canonical purine NTP pyrophosphatase</fullName>
    </alternativeName>
    <alternativeName>
        <fullName evidence="7">Non-standard purine NTP pyrophosphatase</fullName>
    </alternativeName>
    <alternativeName>
        <fullName evidence="7">Nucleoside-triphosphate diphosphatase</fullName>
    </alternativeName>
    <alternativeName>
        <fullName evidence="7">Nucleoside-triphosphate pyrophosphatase</fullName>
        <shortName evidence="7">NTPase</shortName>
    </alternativeName>
</protein>
<dbReference type="InterPro" id="IPR020922">
    <property type="entry name" value="dITP/XTP_pyrophosphatase"/>
</dbReference>
<feature type="binding site" evidence="7">
    <location>
        <position position="69"/>
    </location>
    <ligand>
        <name>substrate</name>
    </ligand>
</feature>
<feature type="binding site" evidence="7">
    <location>
        <begin position="179"/>
        <end position="180"/>
    </location>
    <ligand>
        <name>substrate</name>
    </ligand>
</feature>
<evidence type="ECO:0000256" key="2">
    <source>
        <dbReference type="ARBA" id="ARBA00022723"/>
    </source>
</evidence>
<evidence type="ECO:0000313" key="9">
    <source>
        <dbReference type="EMBL" id="GMA93849.1"/>
    </source>
</evidence>
<evidence type="ECO:0000256" key="7">
    <source>
        <dbReference type="HAMAP-Rule" id="MF_01405"/>
    </source>
</evidence>
<dbReference type="PANTHER" id="PTHR11067:SF9">
    <property type="entry name" value="INOSINE TRIPHOSPHATE PYROPHOSPHATASE"/>
    <property type="match status" value="1"/>
</dbReference>